<dbReference type="PANTHER" id="PTHR46796">
    <property type="entry name" value="HTH-TYPE TRANSCRIPTIONAL ACTIVATOR RHAS-RELATED"/>
    <property type="match status" value="1"/>
</dbReference>
<gene>
    <name evidence="5" type="ORF">ACFO0J_12385</name>
</gene>
<dbReference type="Proteomes" id="UP001595756">
    <property type="component" value="Unassembled WGS sequence"/>
</dbReference>
<evidence type="ECO:0000256" key="1">
    <source>
        <dbReference type="ARBA" id="ARBA00023015"/>
    </source>
</evidence>
<reference evidence="6" key="1">
    <citation type="journal article" date="2019" name="Int. J. Syst. Evol. Microbiol.">
        <title>The Global Catalogue of Microorganisms (GCM) 10K type strain sequencing project: providing services to taxonomists for standard genome sequencing and annotation.</title>
        <authorList>
            <consortium name="The Broad Institute Genomics Platform"/>
            <consortium name="The Broad Institute Genome Sequencing Center for Infectious Disease"/>
            <person name="Wu L."/>
            <person name="Ma J."/>
        </authorList>
    </citation>
    <scope>NUCLEOTIDE SEQUENCE [LARGE SCALE GENOMIC DNA]</scope>
    <source>
        <strain evidence="6">CGMCC 1.19029</strain>
    </source>
</reference>
<evidence type="ECO:0000256" key="3">
    <source>
        <dbReference type="ARBA" id="ARBA00023163"/>
    </source>
</evidence>
<dbReference type="InterPro" id="IPR018060">
    <property type="entry name" value="HTH_AraC"/>
</dbReference>
<dbReference type="SMART" id="SM00342">
    <property type="entry name" value="HTH_ARAC"/>
    <property type="match status" value="1"/>
</dbReference>
<evidence type="ECO:0000313" key="5">
    <source>
        <dbReference type="EMBL" id="MFC4298841.1"/>
    </source>
</evidence>
<dbReference type="Pfam" id="PF12833">
    <property type="entry name" value="HTH_18"/>
    <property type="match status" value="1"/>
</dbReference>
<dbReference type="RefSeq" id="WP_376813396.1">
    <property type="nucleotide sequence ID" value="NZ_JBHSDY010000007.1"/>
</dbReference>
<dbReference type="SUPFAM" id="SSF46689">
    <property type="entry name" value="Homeodomain-like"/>
    <property type="match status" value="1"/>
</dbReference>
<keyword evidence="3" id="KW-0804">Transcription</keyword>
<organism evidence="5 6">
    <name type="scientific">Castellaniella hirudinis</name>
    <dbReference type="NCBI Taxonomy" id="1144617"/>
    <lineage>
        <taxon>Bacteria</taxon>
        <taxon>Pseudomonadati</taxon>
        <taxon>Pseudomonadota</taxon>
        <taxon>Betaproteobacteria</taxon>
        <taxon>Burkholderiales</taxon>
        <taxon>Alcaligenaceae</taxon>
        <taxon>Castellaniella</taxon>
    </lineage>
</organism>
<proteinExistence type="predicted"/>
<feature type="domain" description="HTH araC/xylS-type" evidence="4">
    <location>
        <begin position="225"/>
        <end position="324"/>
    </location>
</feature>
<dbReference type="PANTHER" id="PTHR46796:SF6">
    <property type="entry name" value="ARAC SUBFAMILY"/>
    <property type="match status" value="1"/>
</dbReference>
<evidence type="ECO:0000313" key="6">
    <source>
        <dbReference type="Proteomes" id="UP001595756"/>
    </source>
</evidence>
<dbReference type="Gene3D" id="1.10.10.60">
    <property type="entry name" value="Homeodomain-like"/>
    <property type="match status" value="1"/>
</dbReference>
<dbReference type="InterPro" id="IPR009057">
    <property type="entry name" value="Homeodomain-like_sf"/>
</dbReference>
<accession>A0ABV8S2P6</accession>
<protein>
    <submittedName>
        <fullName evidence="5">Helix-turn-helix transcriptional regulator</fullName>
    </submittedName>
</protein>
<evidence type="ECO:0000256" key="2">
    <source>
        <dbReference type="ARBA" id="ARBA00023125"/>
    </source>
</evidence>
<dbReference type="PROSITE" id="PS01124">
    <property type="entry name" value="HTH_ARAC_FAMILY_2"/>
    <property type="match status" value="1"/>
</dbReference>
<sequence length="333" mass="36588">MSSQSLQPCVLERLHTHDVEPALRFDAWRERAHQWVEMLPPQPGVELEAELTLLRGGGSVFGTMRSTAYEMKAAARRLAHAPDMVVLVLMQAGELRRDAAPGERGRNGPGSLGLYDPWRMGRYAYSEGSREAFLALPRSAVRAALGCDPGNLAIAPAHCVLVPALADQLNHLARMTRQPHRIDAAEYAGLLESTRMLALLALRNLGRHGMDLPDETEDLNRGRHAAAVRFMARELHRHDLDAAAIAQGVGCSRTRLYAAFAAQGVTIMGTLRDMRLQRARAMIEQAACPNLGAISWRCGFADQSGFSKSFKARFGARPSEWHRPARSNPACAK</sequence>
<keyword evidence="2" id="KW-0238">DNA-binding</keyword>
<dbReference type="InterPro" id="IPR050204">
    <property type="entry name" value="AraC_XylS_family_regulators"/>
</dbReference>
<name>A0ABV8S2P6_9BURK</name>
<evidence type="ECO:0000259" key="4">
    <source>
        <dbReference type="PROSITE" id="PS01124"/>
    </source>
</evidence>
<dbReference type="Pfam" id="PF14525">
    <property type="entry name" value="AraC_binding_2"/>
    <property type="match status" value="1"/>
</dbReference>
<dbReference type="InterPro" id="IPR035418">
    <property type="entry name" value="AraC-bd_2"/>
</dbReference>
<keyword evidence="1" id="KW-0805">Transcription regulation</keyword>
<dbReference type="EMBL" id="JBHSDY010000007">
    <property type="protein sequence ID" value="MFC4298841.1"/>
    <property type="molecule type" value="Genomic_DNA"/>
</dbReference>
<keyword evidence="6" id="KW-1185">Reference proteome</keyword>
<comment type="caution">
    <text evidence="5">The sequence shown here is derived from an EMBL/GenBank/DDBJ whole genome shotgun (WGS) entry which is preliminary data.</text>
</comment>